<dbReference type="AlphaFoldDB" id="A0AAD9QCC8"/>
<reference evidence="2" key="2">
    <citation type="journal article" date="2023" name="Science">
        <title>Genomic signatures of disease resistance in endangered staghorn corals.</title>
        <authorList>
            <person name="Vollmer S.V."/>
            <person name="Selwyn J.D."/>
            <person name="Despard B.A."/>
            <person name="Roesel C.L."/>
        </authorList>
    </citation>
    <scope>NUCLEOTIDE SEQUENCE</scope>
    <source>
        <strain evidence="2">K2</strain>
    </source>
</reference>
<keyword evidence="1" id="KW-0175">Coiled coil</keyword>
<keyword evidence="3" id="KW-1185">Reference proteome</keyword>
<evidence type="ECO:0000313" key="2">
    <source>
        <dbReference type="EMBL" id="KAK2558594.1"/>
    </source>
</evidence>
<protein>
    <submittedName>
        <fullName evidence="2">Uncharacterized protein</fullName>
    </submittedName>
</protein>
<evidence type="ECO:0000256" key="1">
    <source>
        <dbReference type="SAM" id="Coils"/>
    </source>
</evidence>
<name>A0AAD9QCC8_ACRCE</name>
<gene>
    <name evidence="2" type="ORF">P5673_018773</name>
</gene>
<feature type="coiled-coil region" evidence="1">
    <location>
        <begin position="93"/>
        <end position="120"/>
    </location>
</feature>
<evidence type="ECO:0000313" key="3">
    <source>
        <dbReference type="Proteomes" id="UP001249851"/>
    </source>
</evidence>
<organism evidence="2 3">
    <name type="scientific">Acropora cervicornis</name>
    <name type="common">Staghorn coral</name>
    <dbReference type="NCBI Taxonomy" id="6130"/>
    <lineage>
        <taxon>Eukaryota</taxon>
        <taxon>Metazoa</taxon>
        <taxon>Cnidaria</taxon>
        <taxon>Anthozoa</taxon>
        <taxon>Hexacorallia</taxon>
        <taxon>Scleractinia</taxon>
        <taxon>Astrocoeniina</taxon>
        <taxon>Acroporidae</taxon>
        <taxon>Acropora</taxon>
    </lineage>
</organism>
<accession>A0AAD9QCC8</accession>
<comment type="caution">
    <text evidence="2">The sequence shown here is derived from an EMBL/GenBank/DDBJ whole genome shotgun (WGS) entry which is preliminary data.</text>
</comment>
<dbReference type="Proteomes" id="UP001249851">
    <property type="component" value="Unassembled WGS sequence"/>
</dbReference>
<proteinExistence type="predicted"/>
<reference evidence="2" key="1">
    <citation type="journal article" date="2023" name="G3 (Bethesda)">
        <title>Whole genome assembly and annotation of the endangered Caribbean coral Acropora cervicornis.</title>
        <authorList>
            <person name="Selwyn J.D."/>
            <person name="Vollmer S.V."/>
        </authorList>
    </citation>
    <scope>NUCLEOTIDE SEQUENCE</scope>
    <source>
        <strain evidence="2">K2</strain>
    </source>
</reference>
<sequence>MLEFALTHLSRFSDNSDEQLDHKVSAFLNEHGGLVGTSMALGHLRSEGLNIKRERVLAKKPKEDFFKPPINYTPAHLANSGYRHGYLLPGRRIQENEYRKEELEIRKREIQLQAEKQDQTKRQQQAMFSAMMAQIQQQQQLQQNMMSLMKTLMENYNFQSAILLYCILPAGDQSDIKMAIPKQVLYVYKIPSVLLPNHRLITELMLRGIF</sequence>
<dbReference type="EMBL" id="JARQWQ010000043">
    <property type="protein sequence ID" value="KAK2558594.1"/>
    <property type="molecule type" value="Genomic_DNA"/>
</dbReference>